<evidence type="ECO:0000313" key="6">
    <source>
        <dbReference type="Proteomes" id="UP000198604"/>
    </source>
</evidence>
<dbReference type="EMBL" id="CTEN01000003">
    <property type="protein sequence ID" value="CQR25147.1"/>
    <property type="molecule type" value="Genomic_DNA"/>
</dbReference>
<accession>A0A0E3WFA2</accession>
<dbReference type="PANTHER" id="PTHR30313:SF2">
    <property type="entry name" value="DNA PRIMASE"/>
    <property type="match status" value="1"/>
</dbReference>
<evidence type="ECO:0000256" key="2">
    <source>
        <dbReference type="ARBA" id="ARBA00022771"/>
    </source>
</evidence>
<evidence type="ECO:0000256" key="3">
    <source>
        <dbReference type="ARBA" id="ARBA00022833"/>
    </source>
</evidence>
<sequence length="350" mass="39914">MVEEHTNQPWSRGKSRRERVEHARSRDILDVASELNMELFQSGRDYRWKEHDSMVISPDKNMWNWFSRHQGGDVIALVQTMKEINFNQAIDYLNDGTFKEFTIAERVQESFNYYLKPYEQPFEAGRSYLKEQRGLSDETIDFFLEKGVLAQANAKVNGSIEPVVVFKSFDFSGEIVGATLQGIEENWEKWPERGYAKNIVRNSDGITGMHVDIGQPNRLIFAESAIDLMSYYELHRNSLQDVRLISMDGLKEAVVGRHVAQLQSDVSGRPLRWSHDELAEGLQTAIDNNFFADGKHADWITLAVDNDEGGRNFISSLRDKGAAVIEAMPNLQPGQEKSDWNGATRFSISA</sequence>
<keyword evidence="1" id="KW-0479">Metal-binding</keyword>
<dbReference type="Proteomes" id="UP000198604">
    <property type="component" value="Unassembled WGS sequence"/>
</dbReference>
<dbReference type="STRING" id="1608583.BN1356_01491"/>
<gene>
    <name evidence="5" type="ORF">BN1356_01491</name>
</gene>
<dbReference type="PANTHER" id="PTHR30313">
    <property type="entry name" value="DNA PRIMASE"/>
    <property type="match status" value="1"/>
</dbReference>
<dbReference type="InterPro" id="IPR002694">
    <property type="entry name" value="Znf_CHC2"/>
</dbReference>
<proteinExistence type="predicted"/>
<keyword evidence="6" id="KW-1185">Reference proteome</keyword>
<keyword evidence="2" id="KW-0863">Zinc-finger</keyword>
<dbReference type="GO" id="GO:0008270">
    <property type="term" value="F:zinc ion binding"/>
    <property type="evidence" value="ECO:0007669"/>
    <property type="project" value="UniProtKB-KW"/>
</dbReference>
<name>A0A0E3WFA2_9STRE</name>
<organism evidence="5 6">
    <name type="scientific">Streptococcus varani</name>
    <dbReference type="NCBI Taxonomy" id="1608583"/>
    <lineage>
        <taxon>Bacteria</taxon>
        <taxon>Bacillati</taxon>
        <taxon>Bacillota</taxon>
        <taxon>Bacilli</taxon>
        <taxon>Lactobacillales</taxon>
        <taxon>Streptococcaceae</taxon>
        <taxon>Streptococcus</taxon>
    </lineage>
</organism>
<protein>
    <submittedName>
        <fullName evidence="5">DNA primase (Type)</fullName>
    </submittedName>
</protein>
<dbReference type="Gene3D" id="3.90.580.10">
    <property type="entry name" value="Zinc finger, CHC2-type domain"/>
    <property type="match status" value="1"/>
</dbReference>
<dbReference type="Pfam" id="PF01807">
    <property type="entry name" value="Zn_ribbon_DnaG"/>
    <property type="match status" value="1"/>
</dbReference>
<dbReference type="GO" id="GO:0003899">
    <property type="term" value="F:DNA-directed RNA polymerase activity"/>
    <property type="evidence" value="ECO:0007669"/>
    <property type="project" value="InterPro"/>
</dbReference>
<reference evidence="6" key="1">
    <citation type="submission" date="2015-03" db="EMBL/GenBank/DDBJ databases">
        <authorList>
            <person name="Urmite Genomes"/>
        </authorList>
    </citation>
    <scope>NUCLEOTIDE SEQUENCE [LARGE SCALE GENOMIC DNA]</scope>
    <source>
        <strain evidence="6">FF10</strain>
    </source>
</reference>
<dbReference type="SMART" id="SM00400">
    <property type="entry name" value="ZnF_CHCC"/>
    <property type="match status" value="1"/>
</dbReference>
<evidence type="ECO:0000313" key="5">
    <source>
        <dbReference type="EMBL" id="CQR25147.1"/>
    </source>
</evidence>
<dbReference type="InterPro" id="IPR036977">
    <property type="entry name" value="DNA_primase_Znf_CHC2"/>
</dbReference>
<dbReference type="GO" id="GO:0005737">
    <property type="term" value="C:cytoplasm"/>
    <property type="evidence" value="ECO:0007669"/>
    <property type="project" value="TreeGrafter"/>
</dbReference>
<keyword evidence="3" id="KW-0862">Zinc</keyword>
<dbReference type="AlphaFoldDB" id="A0A0E3WFA2"/>
<dbReference type="GO" id="GO:0003677">
    <property type="term" value="F:DNA binding"/>
    <property type="evidence" value="ECO:0007669"/>
    <property type="project" value="InterPro"/>
</dbReference>
<dbReference type="GO" id="GO:0006269">
    <property type="term" value="P:DNA replication, synthesis of primer"/>
    <property type="evidence" value="ECO:0007669"/>
    <property type="project" value="TreeGrafter"/>
</dbReference>
<evidence type="ECO:0000259" key="4">
    <source>
        <dbReference type="SMART" id="SM00400"/>
    </source>
</evidence>
<feature type="domain" description="Zinc finger CHC2-type" evidence="4">
    <location>
        <begin position="51"/>
        <end position="94"/>
    </location>
</feature>
<evidence type="ECO:0000256" key="1">
    <source>
        <dbReference type="ARBA" id="ARBA00022723"/>
    </source>
</evidence>
<dbReference type="SUPFAM" id="SSF57783">
    <property type="entry name" value="Zinc beta-ribbon"/>
    <property type="match status" value="1"/>
</dbReference>
<dbReference type="InterPro" id="IPR050219">
    <property type="entry name" value="DnaG_primase"/>
</dbReference>